<dbReference type="Gene3D" id="3.10.450.50">
    <property type="match status" value="1"/>
</dbReference>
<organism evidence="1 2">
    <name type="scientific">Planktosalinus lacus</name>
    <dbReference type="NCBI Taxonomy" id="1526573"/>
    <lineage>
        <taxon>Bacteria</taxon>
        <taxon>Pseudomonadati</taxon>
        <taxon>Bacteroidota</taxon>
        <taxon>Flavobacteriia</taxon>
        <taxon>Flavobacteriales</taxon>
        <taxon>Flavobacteriaceae</taxon>
        <taxon>Planktosalinus</taxon>
    </lineage>
</organism>
<accession>A0A8J2YBA6</accession>
<proteinExistence type="predicted"/>
<name>A0A8J2YBA6_9FLAO</name>
<sequence>MTFILAWMAIPSVQGQKADNLEVVKHLYDALENNSTTSKDFAAMTPTLNWEEDKSAKDVNERYTITLSAIIKNEWRGISFQNLVFREIEESKVIVTGMVSGRQPTECDGVTTKFQHIWTFKDGEIINFKE</sequence>
<dbReference type="InterPro" id="IPR032710">
    <property type="entry name" value="NTF2-like_dom_sf"/>
</dbReference>
<gene>
    <name evidence="1" type="ORF">GCM10011312_21490</name>
</gene>
<dbReference type="RefSeq" id="WP_188442386.1">
    <property type="nucleotide sequence ID" value="NZ_BMGK01000009.1"/>
</dbReference>
<dbReference type="AlphaFoldDB" id="A0A8J2YBA6"/>
<reference evidence="1" key="1">
    <citation type="journal article" date="2014" name="Int. J. Syst. Evol. Microbiol.">
        <title>Complete genome sequence of Corynebacterium casei LMG S-19264T (=DSM 44701T), isolated from a smear-ripened cheese.</title>
        <authorList>
            <consortium name="US DOE Joint Genome Institute (JGI-PGF)"/>
            <person name="Walter F."/>
            <person name="Albersmeier A."/>
            <person name="Kalinowski J."/>
            <person name="Ruckert C."/>
        </authorList>
    </citation>
    <scope>NUCLEOTIDE SEQUENCE</scope>
    <source>
        <strain evidence="1">CGMCC 1.12924</strain>
    </source>
</reference>
<evidence type="ECO:0000313" key="2">
    <source>
        <dbReference type="Proteomes" id="UP000652231"/>
    </source>
</evidence>
<comment type="caution">
    <text evidence="1">The sequence shown here is derived from an EMBL/GenBank/DDBJ whole genome shotgun (WGS) entry which is preliminary data.</text>
</comment>
<evidence type="ECO:0008006" key="3">
    <source>
        <dbReference type="Google" id="ProtNLM"/>
    </source>
</evidence>
<dbReference type="SUPFAM" id="SSF54427">
    <property type="entry name" value="NTF2-like"/>
    <property type="match status" value="1"/>
</dbReference>
<protein>
    <recommendedName>
        <fullName evidence="3">Nuclear transport factor 2 family protein</fullName>
    </recommendedName>
</protein>
<keyword evidence="2" id="KW-1185">Reference proteome</keyword>
<dbReference type="Proteomes" id="UP000652231">
    <property type="component" value="Unassembled WGS sequence"/>
</dbReference>
<dbReference type="EMBL" id="BMGK01000009">
    <property type="protein sequence ID" value="GGD97592.1"/>
    <property type="molecule type" value="Genomic_DNA"/>
</dbReference>
<evidence type="ECO:0000313" key="1">
    <source>
        <dbReference type="EMBL" id="GGD97592.1"/>
    </source>
</evidence>
<reference evidence="1" key="2">
    <citation type="submission" date="2020-09" db="EMBL/GenBank/DDBJ databases">
        <authorList>
            <person name="Sun Q."/>
            <person name="Zhou Y."/>
        </authorList>
    </citation>
    <scope>NUCLEOTIDE SEQUENCE</scope>
    <source>
        <strain evidence="1">CGMCC 1.12924</strain>
    </source>
</reference>